<sequence length="78" mass="9084">MAYSLEIDCTFRPRIIQDMIACRQVESDSDDGDMEDETEWLSPLESAMKARKAQAKMALKKRDQVKAKKRTLKKKTKF</sequence>
<organism evidence="2 3">
    <name type="scientific">Aphanomyces invadans</name>
    <dbReference type="NCBI Taxonomy" id="157072"/>
    <lineage>
        <taxon>Eukaryota</taxon>
        <taxon>Sar</taxon>
        <taxon>Stramenopiles</taxon>
        <taxon>Oomycota</taxon>
        <taxon>Saprolegniomycetes</taxon>
        <taxon>Saprolegniales</taxon>
        <taxon>Verrucalvaceae</taxon>
        <taxon>Aphanomyces</taxon>
    </lineage>
</organism>
<feature type="region of interest" description="Disordered" evidence="1">
    <location>
        <begin position="57"/>
        <end position="78"/>
    </location>
</feature>
<feature type="compositionally biased region" description="Basic residues" evidence="1">
    <location>
        <begin position="67"/>
        <end position="78"/>
    </location>
</feature>
<dbReference type="AlphaFoldDB" id="A0A3R7A137"/>
<protein>
    <submittedName>
        <fullName evidence="2">Uncharacterized protein</fullName>
    </submittedName>
</protein>
<dbReference type="Proteomes" id="UP000285060">
    <property type="component" value="Unassembled WGS sequence"/>
</dbReference>
<comment type="caution">
    <text evidence="2">The sequence shown here is derived from an EMBL/GenBank/DDBJ whole genome shotgun (WGS) entry which is preliminary data.</text>
</comment>
<evidence type="ECO:0000313" key="3">
    <source>
        <dbReference type="Proteomes" id="UP000285060"/>
    </source>
</evidence>
<name>A0A3R7A137_9STRA</name>
<keyword evidence="3" id="KW-1185">Reference proteome</keyword>
<accession>A0A3R7A137</accession>
<proteinExistence type="predicted"/>
<reference evidence="2 3" key="1">
    <citation type="submission" date="2018-08" db="EMBL/GenBank/DDBJ databases">
        <title>Aphanomyces genome sequencing and annotation.</title>
        <authorList>
            <person name="Minardi D."/>
            <person name="Oidtmann B."/>
            <person name="Van Der Giezen M."/>
            <person name="Studholme D.J."/>
        </authorList>
    </citation>
    <scope>NUCLEOTIDE SEQUENCE [LARGE SCALE GENOMIC DNA]</scope>
    <source>
        <strain evidence="2 3">NJM0002</strain>
    </source>
</reference>
<evidence type="ECO:0000313" key="2">
    <source>
        <dbReference type="EMBL" id="RHY14890.1"/>
    </source>
</evidence>
<evidence type="ECO:0000256" key="1">
    <source>
        <dbReference type="SAM" id="MobiDB-lite"/>
    </source>
</evidence>
<dbReference type="EMBL" id="QUSY01004102">
    <property type="protein sequence ID" value="RHY14890.1"/>
    <property type="molecule type" value="Genomic_DNA"/>
</dbReference>
<gene>
    <name evidence="2" type="ORF">DYB32_010813</name>
</gene>